<accession>B8B7Y5</accession>
<feature type="region of interest" description="Disordered" evidence="1">
    <location>
        <begin position="55"/>
        <end position="101"/>
    </location>
</feature>
<evidence type="ECO:0000256" key="1">
    <source>
        <dbReference type="SAM" id="MobiDB-lite"/>
    </source>
</evidence>
<sequence length="687" mass="71225">MVGADASRPLMNGPDAASRPIRARPEVSRHTLAASTPTVRLQPIVFSALAPDGTASSGGDFDHAAGETGHRGRPALADDAEASASRAAAGASDGSGLAGDNADEVMEGAAVTATGDDNEADGGSGARFFGASRKYPEQSCFIDASTVTAKDINELVATGKIPAADRARRPPADEATRTQSPTSPLFTYYGLELPQLTANAVVRLAIYEYAKRVDGLRASAKHFVSLHFASCQPKLVVEGGETKSLTFASVNFQVHSLTSGDDNTAGAYEGLISSTTMLTPVSTAISDAEKLLGKPVLKEKQEQMEQIGAWERTIRVAARFNLRLLALPSLREAEEAEVAKAGGKRRAARGCGGGGRRMKRSRGNEPPIPAVPLRAMAPEQPHSTANVSTGAAADGISSTSAGQNRGSAVFVATSEGSGESAWTIALPGILILVQGGSLAGPEAKETSTHTTVIAPSASGAEPELHLGAAAAPEKPEAAIHPAAAPETSSGRAGLVADPSSTRDTHAGADAVMVAGAAAVERRGRDTADLHTEWLRVQDLQEQAAATLAEAEAARDPSRLAVARADSARRQAEHDLTLVRAELARECDRAGRLSNELAATKAALASHKEEVQASQGRFEQAQLILEELNVHAIYAAQALVRAFSSIGVQGPSPPPEDSSVAKKLRWVEKAGKFVAKASAGYCSPRAPE</sequence>
<feature type="region of interest" description="Disordered" evidence="1">
    <location>
        <begin position="346"/>
        <end position="402"/>
    </location>
</feature>
<protein>
    <submittedName>
        <fullName evidence="2">Uncharacterized protein</fullName>
    </submittedName>
</protein>
<feature type="region of interest" description="Disordered" evidence="1">
    <location>
        <begin position="161"/>
        <end position="181"/>
    </location>
</feature>
<keyword evidence="3" id="KW-1185">Reference proteome</keyword>
<evidence type="ECO:0000313" key="3">
    <source>
        <dbReference type="Proteomes" id="UP000007015"/>
    </source>
</evidence>
<dbReference type="AlphaFoldDB" id="B8B7Y5"/>
<dbReference type="OMA" id="PWIASDV"/>
<dbReference type="Gramene" id="BGIOSGA024694-TA">
    <property type="protein sequence ID" value="BGIOSGA024694-PA"/>
    <property type="gene ID" value="BGIOSGA024694"/>
</dbReference>
<feature type="compositionally biased region" description="Basic and acidic residues" evidence="1">
    <location>
        <begin position="163"/>
        <end position="176"/>
    </location>
</feature>
<feature type="region of interest" description="Disordered" evidence="1">
    <location>
        <begin position="1"/>
        <end position="35"/>
    </location>
</feature>
<feature type="compositionally biased region" description="Basic and acidic residues" evidence="1">
    <location>
        <begin position="60"/>
        <end position="70"/>
    </location>
</feature>
<organism evidence="2 3">
    <name type="scientific">Oryza sativa subsp. indica</name>
    <name type="common">Rice</name>
    <dbReference type="NCBI Taxonomy" id="39946"/>
    <lineage>
        <taxon>Eukaryota</taxon>
        <taxon>Viridiplantae</taxon>
        <taxon>Streptophyta</taxon>
        <taxon>Embryophyta</taxon>
        <taxon>Tracheophyta</taxon>
        <taxon>Spermatophyta</taxon>
        <taxon>Magnoliopsida</taxon>
        <taxon>Liliopsida</taxon>
        <taxon>Poales</taxon>
        <taxon>Poaceae</taxon>
        <taxon>BOP clade</taxon>
        <taxon>Oryzoideae</taxon>
        <taxon>Oryzeae</taxon>
        <taxon>Oryzinae</taxon>
        <taxon>Oryza</taxon>
        <taxon>Oryza sativa</taxon>
    </lineage>
</organism>
<evidence type="ECO:0000313" key="2">
    <source>
        <dbReference type="EMBL" id="EEC81652.1"/>
    </source>
</evidence>
<reference evidence="2 3" key="1">
    <citation type="journal article" date="2005" name="PLoS Biol.">
        <title>The genomes of Oryza sativa: a history of duplications.</title>
        <authorList>
            <person name="Yu J."/>
            <person name="Wang J."/>
            <person name="Lin W."/>
            <person name="Li S."/>
            <person name="Li H."/>
            <person name="Zhou J."/>
            <person name="Ni P."/>
            <person name="Dong W."/>
            <person name="Hu S."/>
            <person name="Zeng C."/>
            <person name="Zhang J."/>
            <person name="Zhang Y."/>
            <person name="Li R."/>
            <person name="Xu Z."/>
            <person name="Li S."/>
            <person name="Li X."/>
            <person name="Zheng H."/>
            <person name="Cong L."/>
            <person name="Lin L."/>
            <person name="Yin J."/>
            <person name="Geng J."/>
            <person name="Li G."/>
            <person name="Shi J."/>
            <person name="Liu J."/>
            <person name="Lv H."/>
            <person name="Li J."/>
            <person name="Wang J."/>
            <person name="Deng Y."/>
            <person name="Ran L."/>
            <person name="Shi X."/>
            <person name="Wang X."/>
            <person name="Wu Q."/>
            <person name="Li C."/>
            <person name="Ren X."/>
            <person name="Wang J."/>
            <person name="Wang X."/>
            <person name="Li D."/>
            <person name="Liu D."/>
            <person name="Zhang X."/>
            <person name="Ji Z."/>
            <person name="Zhao W."/>
            <person name="Sun Y."/>
            <person name="Zhang Z."/>
            <person name="Bao J."/>
            <person name="Han Y."/>
            <person name="Dong L."/>
            <person name="Ji J."/>
            <person name="Chen P."/>
            <person name="Wu S."/>
            <person name="Liu J."/>
            <person name="Xiao Y."/>
            <person name="Bu D."/>
            <person name="Tan J."/>
            <person name="Yang L."/>
            <person name="Ye C."/>
            <person name="Zhang J."/>
            <person name="Xu J."/>
            <person name="Zhou Y."/>
            <person name="Yu Y."/>
            <person name="Zhang B."/>
            <person name="Zhuang S."/>
            <person name="Wei H."/>
            <person name="Liu B."/>
            <person name="Lei M."/>
            <person name="Yu H."/>
            <person name="Li Y."/>
            <person name="Xu H."/>
            <person name="Wei S."/>
            <person name="He X."/>
            <person name="Fang L."/>
            <person name="Zhang Z."/>
            <person name="Zhang Y."/>
            <person name="Huang X."/>
            <person name="Su Z."/>
            <person name="Tong W."/>
            <person name="Li J."/>
            <person name="Tong Z."/>
            <person name="Li S."/>
            <person name="Ye J."/>
            <person name="Wang L."/>
            <person name="Fang L."/>
            <person name="Lei T."/>
            <person name="Chen C."/>
            <person name="Chen H."/>
            <person name="Xu Z."/>
            <person name="Li H."/>
            <person name="Huang H."/>
            <person name="Zhang F."/>
            <person name="Xu H."/>
            <person name="Li N."/>
            <person name="Zhao C."/>
            <person name="Li S."/>
            <person name="Dong L."/>
            <person name="Huang Y."/>
            <person name="Li L."/>
            <person name="Xi Y."/>
            <person name="Qi Q."/>
            <person name="Li W."/>
            <person name="Zhang B."/>
            <person name="Hu W."/>
            <person name="Zhang Y."/>
            <person name="Tian X."/>
            <person name="Jiao Y."/>
            <person name="Liang X."/>
            <person name="Jin J."/>
            <person name="Gao L."/>
            <person name="Zheng W."/>
            <person name="Hao B."/>
            <person name="Liu S."/>
            <person name="Wang W."/>
            <person name="Yuan L."/>
            <person name="Cao M."/>
            <person name="McDermott J."/>
            <person name="Samudrala R."/>
            <person name="Wang J."/>
            <person name="Wong G.K."/>
            <person name="Yang H."/>
        </authorList>
    </citation>
    <scope>NUCLEOTIDE SEQUENCE [LARGE SCALE GENOMIC DNA]</scope>
    <source>
        <strain evidence="3">cv. 93-11</strain>
    </source>
</reference>
<feature type="compositionally biased region" description="Low complexity" evidence="1">
    <location>
        <begin position="477"/>
        <end position="486"/>
    </location>
</feature>
<dbReference type="Proteomes" id="UP000007015">
    <property type="component" value="Chromosome 7"/>
</dbReference>
<dbReference type="HOGENOM" id="CLU_400845_0_0_1"/>
<feature type="compositionally biased region" description="Low complexity" evidence="1">
    <location>
        <begin position="82"/>
        <end position="100"/>
    </location>
</feature>
<name>B8B7Y5_ORYSI</name>
<proteinExistence type="predicted"/>
<gene>
    <name evidence="2" type="ORF">OsI_25190</name>
</gene>
<dbReference type="EMBL" id="CM000132">
    <property type="protein sequence ID" value="EEC81652.1"/>
    <property type="molecule type" value="Genomic_DNA"/>
</dbReference>
<feature type="region of interest" description="Disordered" evidence="1">
    <location>
        <begin position="477"/>
        <end position="505"/>
    </location>
</feature>